<dbReference type="Proteomes" id="UP001396334">
    <property type="component" value="Unassembled WGS sequence"/>
</dbReference>
<keyword evidence="9" id="KW-1185">Reference proteome</keyword>
<feature type="compositionally biased region" description="Polar residues" evidence="5">
    <location>
        <begin position="611"/>
        <end position="629"/>
    </location>
</feature>
<feature type="coiled-coil region" evidence="4">
    <location>
        <begin position="501"/>
        <end position="564"/>
    </location>
</feature>
<dbReference type="InterPro" id="IPR038588">
    <property type="entry name" value="XS_domain_sf"/>
</dbReference>
<accession>A0ABR2SCJ1</accession>
<comment type="caution">
    <text evidence="8">The sequence shown here is derived from an EMBL/GenBank/DDBJ whole genome shotgun (WGS) entry which is preliminary data.</text>
</comment>
<feature type="domain" description="Zinc finger-XS" evidence="7">
    <location>
        <begin position="272"/>
        <end position="310"/>
    </location>
</feature>
<keyword evidence="2" id="KW-0943">RNA-mediated gene silencing</keyword>
<feature type="compositionally biased region" description="Polar residues" evidence="5">
    <location>
        <begin position="136"/>
        <end position="152"/>
    </location>
</feature>
<evidence type="ECO:0000256" key="4">
    <source>
        <dbReference type="SAM" id="Coils"/>
    </source>
</evidence>
<protein>
    <submittedName>
        <fullName evidence="8">Uncharacterized protein</fullName>
    </submittedName>
</protein>
<feature type="region of interest" description="Disordered" evidence="5">
    <location>
        <begin position="599"/>
        <end position="629"/>
    </location>
</feature>
<dbReference type="PANTHER" id="PTHR46602">
    <property type="entry name" value="PROTEIN SUPPRESSOR OF GENE SILENCING 3"/>
    <property type="match status" value="1"/>
</dbReference>
<evidence type="ECO:0000313" key="8">
    <source>
        <dbReference type="EMBL" id="KAK9022719.1"/>
    </source>
</evidence>
<gene>
    <name evidence="8" type="ORF">V6N11_002963</name>
</gene>
<feature type="compositionally biased region" description="Basic and acidic residues" evidence="5">
    <location>
        <begin position="196"/>
        <end position="219"/>
    </location>
</feature>
<proteinExistence type="inferred from homology"/>
<dbReference type="Pfam" id="PF03470">
    <property type="entry name" value="zf-XS"/>
    <property type="match status" value="1"/>
</dbReference>
<dbReference type="Pfam" id="PF03468">
    <property type="entry name" value="XS"/>
    <property type="match status" value="1"/>
</dbReference>
<organism evidence="8 9">
    <name type="scientific">Hibiscus sabdariffa</name>
    <name type="common">roselle</name>
    <dbReference type="NCBI Taxonomy" id="183260"/>
    <lineage>
        <taxon>Eukaryota</taxon>
        <taxon>Viridiplantae</taxon>
        <taxon>Streptophyta</taxon>
        <taxon>Embryophyta</taxon>
        <taxon>Tracheophyta</taxon>
        <taxon>Spermatophyta</taxon>
        <taxon>Magnoliopsida</taxon>
        <taxon>eudicotyledons</taxon>
        <taxon>Gunneridae</taxon>
        <taxon>Pentapetalae</taxon>
        <taxon>rosids</taxon>
        <taxon>malvids</taxon>
        <taxon>Malvales</taxon>
        <taxon>Malvaceae</taxon>
        <taxon>Malvoideae</taxon>
        <taxon>Hibiscus</taxon>
    </lineage>
</organism>
<evidence type="ECO:0000256" key="3">
    <source>
        <dbReference type="ARBA" id="ARBA00024022"/>
    </source>
</evidence>
<dbReference type="InterPro" id="IPR005380">
    <property type="entry name" value="XS_domain"/>
</dbReference>
<evidence type="ECO:0000259" key="7">
    <source>
        <dbReference type="Pfam" id="PF03470"/>
    </source>
</evidence>
<dbReference type="InterPro" id="IPR044287">
    <property type="entry name" value="SGS3"/>
</dbReference>
<comment type="similarity">
    <text evidence="3">Belongs to the SGS3 family.</text>
</comment>
<name>A0ABR2SCJ1_9ROSI</name>
<evidence type="ECO:0000256" key="5">
    <source>
        <dbReference type="SAM" id="MobiDB-lite"/>
    </source>
</evidence>
<feature type="compositionally biased region" description="Acidic residues" evidence="5">
    <location>
        <begin position="220"/>
        <end position="234"/>
    </location>
</feature>
<dbReference type="Gene3D" id="3.30.70.2890">
    <property type="entry name" value="XS domain"/>
    <property type="match status" value="1"/>
</dbReference>
<dbReference type="PANTHER" id="PTHR46602:SF3">
    <property type="entry name" value="PROTEIN SUPPRESSOR OF GENE SILENCING 3-LIKE"/>
    <property type="match status" value="1"/>
</dbReference>
<reference evidence="8 9" key="1">
    <citation type="journal article" date="2024" name="G3 (Bethesda)">
        <title>Genome assembly of Hibiscus sabdariffa L. provides insights into metabolisms of medicinal natural products.</title>
        <authorList>
            <person name="Kim T."/>
        </authorList>
    </citation>
    <scope>NUCLEOTIDE SEQUENCE [LARGE SCALE GENOMIC DNA]</scope>
    <source>
        <strain evidence="8">TK-2024</strain>
        <tissue evidence="8">Old leaves</tissue>
    </source>
</reference>
<dbReference type="CDD" id="cd12266">
    <property type="entry name" value="RRM_like_XS"/>
    <property type="match status" value="1"/>
</dbReference>
<feature type="domain" description="XS" evidence="6">
    <location>
        <begin position="343"/>
        <end position="457"/>
    </location>
</feature>
<evidence type="ECO:0000256" key="2">
    <source>
        <dbReference type="ARBA" id="ARBA00023158"/>
    </source>
</evidence>
<feature type="region of interest" description="Disordered" evidence="5">
    <location>
        <begin position="129"/>
        <end position="169"/>
    </location>
</feature>
<evidence type="ECO:0000259" key="6">
    <source>
        <dbReference type="Pfam" id="PF03468"/>
    </source>
</evidence>
<keyword evidence="1 4" id="KW-0175">Coiled coil</keyword>
<dbReference type="EMBL" id="JBBPBN010000015">
    <property type="protein sequence ID" value="KAK9022719.1"/>
    <property type="molecule type" value="Genomic_DNA"/>
</dbReference>
<sequence length="629" mass="71619">MANELAFDLLLGVGNENEIFELSYATFAEELQLQEIIKESMIASEKELENAACEAIKTPECPVCNRLSCTECTTTIPHHGLVIPEAEPRVIINPPERARLSCIEQQRINWDDKGRGRSQWRKPTARFRGRRMGDVLQTSSSNEFHPKTSSWGESDLIAGTGTAEVPKGKDRAIGDGWLLVSKWKSDSGGGNGADKQWVDVEHPNPLKDSKDKNTNAAREDDYETLDDEDDDFDSDNSQKSHESRKKSKWFKEFFERMDALNSEEIDETLWHCPACQGGPGGIKWYRSISDLIAHSKKIGSSRVKLHRELAELLEGELCIKGTSIPPADPISGTWKGLTDSARDHEIVWPPMVVIMNTMTSNIKDGKFVGMGNQELLEHFSSYPALKAQHSYGPQGHRGLSVLIFEKSAVGYLEAERLHKNFLEQRLGRSAWNSRTNEVLPNGERQLYGFMARKEDMDVFNQHCQGKSKIKHQLKSYQEAVLNEIKKMREGSQQIIWFKDRLEEERKRAKAFERSAKNLSRNLEQKMEDIHILEKRVKSLHEDNKEELESQESFYKDQTKILEARVKELDEKLKKRGANTLHTGEPEPAMAELMEEYTNTPYQYNNNPGIDYNSSLKNGKLPSNSSEYGI</sequence>
<evidence type="ECO:0000313" key="9">
    <source>
        <dbReference type="Proteomes" id="UP001396334"/>
    </source>
</evidence>
<evidence type="ECO:0000256" key="1">
    <source>
        <dbReference type="ARBA" id="ARBA00023054"/>
    </source>
</evidence>
<dbReference type="InterPro" id="IPR005381">
    <property type="entry name" value="Znf-XS_domain"/>
</dbReference>
<feature type="region of interest" description="Disordered" evidence="5">
    <location>
        <begin position="186"/>
        <end position="241"/>
    </location>
</feature>